<sequence length="141" mass="15728">MLRSQIPTSCVIDGMWSRKHSWPVFFCRLKFCSPQLWVSCAFHNGILLSGSGRMRNRKTAMLTVTLMSPAFLYRLMGYVFRGCPRGLLAPRGCQCIPILGICLEDVASQSESSTCDDVVEFDCAAPSQDFFICDVISVTDL</sequence>
<accession>A0A915J2S3</accession>
<evidence type="ECO:0000313" key="2">
    <source>
        <dbReference type="WBParaSite" id="nRc.2.0.1.t20705-RA"/>
    </source>
</evidence>
<proteinExistence type="predicted"/>
<name>A0A915J2S3_ROMCU</name>
<protein>
    <submittedName>
        <fullName evidence="2">Uncharacterized protein</fullName>
    </submittedName>
</protein>
<dbReference type="Proteomes" id="UP000887565">
    <property type="component" value="Unplaced"/>
</dbReference>
<dbReference type="AlphaFoldDB" id="A0A915J2S3"/>
<keyword evidence="1" id="KW-1185">Reference proteome</keyword>
<organism evidence="1 2">
    <name type="scientific">Romanomermis culicivorax</name>
    <name type="common">Nematode worm</name>
    <dbReference type="NCBI Taxonomy" id="13658"/>
    <lineage>
        <taxon>Eukaryota</taxon>
        <taxon>Metazoa</taxon>
        <taxon>Ecdysozoa</taxon>
        <taxon>Nematoda</taxon>
        <taxon>Enoplea</taxon>
        <taxon>Dorylaimia</taxon>
        <taxon>Mermithida</taxon>
        <taxon>Mermithoidea</taxon>
        <taxon>Mermithidae</taxon>
        <taxon>Romanomermis</taxon>
    </lineage>
</organism>
<reference evidence="2" key="1">
    <citation type="submission" date="2022-11" db="UniProtKB">
        <authorList>
            <consortium name="WormBaseParasite"/>
        </authorList>
    </citation>
    <scope>IDENTIFICATION</scope>
</reference>
<evidence type="ECO:0000313" key="1">
    <source>
        <dbReference type="Proteomes" id="UP000887565"/>
    </source>
</evidence>
<dbReference type="WBParaSite" id="nRc.2.0.1.t20705-RA">
    <property type="protein sequence ID" value="nRc.2.0.1.t20705-RA"/>
    <property type="gene ID" value="nRc.2.0.1.g20705"/>
</dbReference>